<name>A0A0C7R3L5_PARSO</name>
<dbReference type="InterPro" id="IPR043831">
    <property type="entry name" value="DUF5808"/>
</dbReference>
<feature type="transmembrane region" description="Helical" evidence="1">
    <location>
        <begin position="59"/>
        <end position="76"/>
    </location>
</feature>
<evidence type="ECO:0000313" key="5">
    <source>
        <dbReference type="Proteomes" id="UP000049127"/>
    </source>
</evidence>
<feature type="transmembrane region" description="Helical" evidence="1">
    <location>
        <begin position="197"/>
        <end position="216"/>
    </location>
</feature>
<protein>
    <submittedName>
        <fullName evidence="4">Membrane protein</fullName>
    </submittedName>
</protein>
<evidence type="ECO:0000259" key="3">
    <source>
        <dbReference type="Pfam" id="PF19124"/>
    </source>
</evidence>
<feature type="transmembrane region" description="Helical" evidence="1">
    <location>
        <begin position="6"/>
        <end position="24"/>
    </location>
</feature>
<keyword evidence="1" id="KW-0812">Transmembrane</keyword>
<dbReference type="PANTHER" id="PTHR37810:SF9">
    <property type="entry name" value="MEMBRANE PROTEIN"/>
    <property type="match status" value="1"/>
</dbReference>
<organism evidence="4 5">
    <name type="scientific">Paraclostridium sordellii</name>
    <name type="common">Clostridium sordellii</name>
    <dbReference type="NCBI Taxonomy" id="1505"/>
    <lineage>
        <taxon>Bacteria</taxon>
        <taxon>Bacillati</taxon>
        <taxon>Bacillota</taxon>
        <taxon>Clostridia</taxon>
        <taxon>Peptostreptococcales</taxon>
        <taxon>Peptostreptococcaceae</taxon>
        <taxon>Paraclostridium</taxon>
    </lineage>
</organism>
<feature type="domain" description="DUF5808" evidence="3">
    <location>
        <begin position="327"/>
        <end position="352"/>
    </location>
</feature>
<sequence>MENMVGLMILAPILIFTHLFMVYVQMISGKNYFYGVYVKNVNLNEDDKKRIDKEYKRRMNYTLIIIIILSILIIKTVGSENIVIPVALTIYVGLSYWYLRDSYIEVKNIKSQLISFSNGESIQKQSNQTITIDTKFINEKEKLKRKFKILFGICIAVSIISFVYVAINYNNLPETIPTHWGPNGKADAFGPKNFKNVFFINIIDLGMVLMFSYMGVGTIGYRSYIDTQNKEENRKKALKYLNNIGYSLFIITISVQATTSMNPILMVKNMDMPMTLFFIVIFVPILASILLIYNFIMLSTLKSKNKNNYMIESDDEKWIYGFIYYNKEDPSFMVEKRLGAGWTFNMAHKSAKIIIIFLILILIFSLTAF</sequence>
<gene>
    <name evidence="4" type="ORF">R28058_15061</name>
</gene>
<evidence type="ECO:0000259" key="2">
    <source>
        <dbReference type="Pfam" id="PF07853"/>
    </source>
</evidence>
<dbReference type="Pfam" id="PF19124">
    <property type="entry name" value="DUF5808"/>
    <property type="match status" value="1"/>
</dbReference>
<evidence type="ECO:0000256" key="1">
    <source>
        <dbReference type="SAM" id="Phobius"/>
    </source>
</evidence>
<reference evidence="4 5" key="1">
    <citation type="submission" date="2015-01" db="EMBL/GenBank/DDBJ databases">
        <authorList>
            <person name="Aslett A.Martin."/>
            <person name="De Silva Nishadi"/>
        </authorList>
    </citation>
    <scope>NUCLEOTIDE SEQUENCE [LARGE SCALE GENOMIC DNA]</scope>
    <source>
        <strain evidence="4 5">R28058</strain>
    </source>
</reference>
<accession>A0A0C7R3L5</accession>
<dbReference type="EMBL" id="CEKZ01000003">
    <property type="protein sequence ID" value="CEQ03773.1"/>
    <property type="molecule type" value="Genomic_DNA"/>
</dbReference>
<feature type="transmembrane region" description="Helical" evidence="1">
    <location>
        <begin position="82"/>
        <end position="99"/>
    </location>
</feature>
<dbReference type="GO" id="GO:0009636">
    <property type="term" value="P:response to toxic substance"/>
    <property type="evidence" value="ECO:0007669"/>
    <property type="project" value="TreeGrafter"/>
</dbReference>
<dbReference type="Proteomes" id="UP000049127">
    <property type="component" value="Unassembled WGS sequence"/>
</dbReference>
<evidence type="ECO:0000313" key="4">
    <source>
        <dbReference type="EMBL" id="CEQ03773.1"/>
    </source>
</evidence>
<feature type="transmembrane region" description="Helical" evidence="1">
    <location>
        <begin position="149"/>
        <end position="167"/>
    </location>
</feature>
<dbReference type="PANTHER" id="PTHR37810">
    <property type="entry name" value="IMMUNITY PROTEIN SDPI"/>
    <property type="match status" value="1"/>
</dbReference>
<dbReference type="AlphaFoldDB" id="A0A0C7R3L5"/>
<feature type="transmembrane region" description="Helical" evidence="1">
    <location>
        <begin position="275"/>
        <end position="296"/>
    </location>
</feature>
<dbReference type="InterPro" id="IPR012867">
    <property type="entry name" value="DUF1648"/>
</dbReference>
<proteinExistence type="predicted"/>
<dbReference type="Pfam" id="PF07853">
    <property type="entry name" value="DUF1648"/>
    <property type="match status" value="1"/>
</dbReference>
<keyword evidence="1" id="KW-1133">Transmembrane helix</keyword>
<dbReference type="OrthoDB" id="9808690at2"/>
<keyword evidence="1" id="KW-0472">Membrane</keyword>
<dbReference type="RefSeq" id="WP_055341986.1">
    <property type="nucleotide sequence ID" value="NZ_CEKZ01000003.1"/>
</dbReference>
<feature type="domain" description="DUF1648" evidence="2">
    <location>
        <begin position="158"/>
        <end position="202"/>
    </location>
</feature>
<feature type="transmembrane region" description="Helical" evidence="1">
    <location>
        <begin position="351"/>
        <end position="368"/>
    </location>
</feature>
<feature type="transmembrane region" description="Helical" evidence="1">
    <location>
        <begin position="237"/>
        <end position="255"/>
    </location>
</feature>